<dbReference type="OrthoDB" id="1564555at2759"/>
<dbReference type="InterPro" id="IPR007052">
    <property type="entry name" value="CS_dom"/>
</dbReference>
<proteinExistence type="inferred from homology"/>
<dbReference type="VEuPathDB" id="TrichDB:TVAGG3_0613410"/>
<feature type="domain" description="CS" evidence="3">
    <location>
        <begin position="1"/>
        <end position="90"/>
    </location>
</feature>
<evidence type="ECO:0000259" key="3">
    <source>
        <dbReference type="PROSITE" id="PS51203"/>
    </source>
</evidence>
<dbReference type="SMR" id="A2EM23"/>
<dbReference type="RefSeq" id="XP_001318505.1">
    <property type="nucleotide sequence ID" value="XM_001318470.1"/>
</dbReference>
<dbReference type="GO" id="GO:0051087">
    <property type="term" value="F:protein-folding chaperone binding"/>
    <property type="evidence" value="ECO:0000318"/>
    <property type="project" value="GO_Central"/>
</dbReference>
<evidence type="ECO:0000256" key="2">
    <source>
        <dbReference type="SAM" id="MobiDB-lite"/>
    </source>
</evidence>
<dbReference type="AlphaFoldDB" id="A2EM23"/>
<reference evidence="4" key="1">
    <citation type="submission" date="2006-10" db="EMBL/GenBank/DDBJ databases">
        <authorList>
            <person name="Amadeo P."/>
            <person name="Zhao Q."/>
            <person name="Wortman J."/>
            <person name="Fraser-Liggett C."/>
            <person name="Carlton J."/>
        </authorList>
    </citation>
    <scope>NUCLEOTIDE SEQUENCE</scope>
    <source>
        <strain evidence="4">G3</strain>
    </source>
</reference>
<sequence>MQPSIVWAQRKDGRVLVTVRVHDCVDPVIKFTNTTLAFTGESDNKEHKFNVNLELYEEIIAEECKYLARARGIEVVLKKKDASVWWPRLAKTTKKLSYVTVDWDKWVDEDDDEDEKNDMDFGGMNFEDDDSDDDDDMQEAAPSEAPAAEAAAPAASEAPATTNTDVEID</sequence>
<dbReference type="PANTHER" id="PTHR22932:SF1">
    <property type="entry name" value="CO-CHAPERONE PROTEIN DAF-41"/>
    <property type="match status" value="1"/>
</dbReference>
<name>A2EM23_TRIV3</name>
<dbReference type="GO" id="GO:0006457">
    <property type="term" value="P:protein folding"/>
    <property type="evidence" value="ECO:0000318"/>
    <property type="project" value="GO_Central"/>
</dbReference>
<dbReference type="CDD" id="cd06465">
    <property type="entry name" value="p23_hB-ind1_like"/>
    <property type="match status" value="1"/>
</dbReference>
<dbReference type="VEuPathDB" id="TrichDB:TVAG_475160"/>
<dbReference type="eggNOG" id="KOG3158">
    <property type="taxonomic scope" value="Eukaryota"/>
</dbReference>
<dbReference type="InterPro" id="IPR045250">
    <property type="entry name" value="p23-like"/>
</dbReference>
<feature type="compositionally biased region" description="Low complexity" evidence="2">
    <location>
        <begin position="139"/>
        <end position="160"/>
    </location>
</feature>
<dbReference type="GO" id="GO:0005829">
    <property type="term" value="C:cytosol"/>
    <property type="evidence" value="ECO:0000318"/>
    <property type="project" value="GO_Central"/>
</dbReference>
<dbReference type="STRING" id="5722.A2EM23"/>
<dbReference type="InParanoid" id="A2EM23"/>
<dbReference type="Pfam" id="PF04969">
    <property type="entry name" value="CS"/>
    <property type="match status" value="1"/>
</dbReference>
<evidence type="ECO:0000313" key="5">
    <source>
        <dbReference type="Proteomes" id="UP000001542"/>
    </source>
</evidence>
<evidence type="ECO:0000256" key="1">
    <source>
        <dbReference type="ARBA" id="ARBA00025733"/>
    </source>
</evidence>
<feature type="region of interest" description="Disordered" evidence="2">
    <location>
        <begin position="110"/>
        <end position="169"/>
    </location>
</feature>
<dbReference type="PANTHER" id="PTHR22932">
    <property type="entry name" value="TELOMERASE-BINDING PROTEIN P23 HSP90 CO-CHAPERONE"/>
    <property type="match status" value="1"/>
</dbReference>
<dbReference type="Proteomes" id="UP000001542">
    <property type="component" value="Unassembled WGS sequence"/>
</dbReference>
<accession>A2EM23</accession>
<keyword evidence="5" id="KW-1185">Reference proteome</keyword>
<dbReference type="OMA" id="IEHKVTD"/>
<dbReference type="SUPFAM" id="SSF49764">
    <property type="entry name" value="HSP20-like chaperones"/>
    <property type="match status" value="1"/>
</dbReference>
<reference evidence="4" key="2">
    <citation type="journal article" date="2007" name="Science">
        <title>Draft genome sequence of the sexually transmitted pathogen Trichomonas vaginalis.</title>
        <authorList>
            <person name="Carlton J.M."/>
            <person name="Hirt R.P."/>
            <person name="Silva J.C."/>
            <person name="Delcher A.L."/>
            <person name="Schatz M."/>
            <person name="Zhao Q."/>
            <person name="Wortman J.R."/>
            <person name="Bidwell S.L."/>
            <person name="Alsmark U.C.M."/>
            <person name="Besteiro S."/>
            <person name="Sicheritz-Ponten T."/>
            <person name="Noel C.J."/>
            <person name="Dacks J.B."/>
            <person name="Foster P.G."/>
            <person name="Simillion C."/>
            <person name="Van de Peer Y."/>
            <person name="Miranda-Saavedra D."/>
            <person name="Barton G.J."/>
            <person name="Westrop G.D."/>
            <person name="Mueller S."/>
            <person name="Dessi D."/>
            <person name="Fiori P.L."/>
            <person name="Ren Q."/>
            <person name="Paulsen I."/>
            <person name="Zhang H."/>
            <person name="Bastida-Corcuera F.D."/>
            <person name="Simoes-Barbosa A."/>
            <person name="Brown M.T."/>
            <person name="Hayes R.D."/>
            <person name="Mukherjee M."/>
            <person name="Okumura C.Y."/>
            <person name="Schneider R."/>
            <person name="Smith A.J."/>
            <person name="Vanacova S."/>
            <person name="Villalvazo M."/>
            <person name="Haas B.J."/>
            <person name="Pertea M."/>
            <person name="Feldblyum T.V."/>
            <person name="Utterback T.R."/>
            <person name="Shu C.L."/>
            <person name="Osoegawa K."/>
            <person name="de Jong P.J."/>
            <person name="Hrdy I."/>
            <person name="Horvathova L."/>
            <person name="Zubacova Z."/>
            <person name="Dolezal P."/>
            <person name="Malik S.B."/>
            <person name="Logsdon J.M. Jr."/>
            <person name="Henze K."/>
            <person name="Gupta A."/>
            <person name="Wang C.C."/>
            <person name="Dunne R.L."/>
            <person name="Upcroft J.A."/>
            <person name="Upcroft P."/>
            <person name="White O."/>
            <person name="Salzberg S.L."/>
            <person name="Tang P."/>
            <person name="Chiu C.-H."/>
            <person name="Lee Y.-S."/>
            <person name="Embley T.M."/>
            <person name="Coombs G.H."/>
            <person name="Mottram J.C."/>
            <person name="Tachezy J."/>
            <person name="Fraser-Liggett C.M."/>
            <person name="Johnson P.J."/>
        </authorList>
    </citation>
    <scope>NUCLEOTIDE SEQUENCE [LARGE SCALE GENOMIC DNA]</scope>
    <source>
        <strain evidence="4">G3</strain>
    </source>
</reference>
<organism evidence="4 5">
    <name type="scientific">Trichomonas vaginalis (strain ATCC PRA-98 / G3)</name>
    <dbReference type="NCBI Taxonomy" id="412133"/>
    <lineage>
        <taxon>Eukaryota</taxon>
        <taxon>Metamonada</taxon>
        <taxon>Parabasalia</taxon>
        <taxon>Trichomonadida</taxon>
        <taxon>Trichomonadidae</taxon>
        <taxon>Trichomonas</taxon>
    </lineage>
</organism>
<dbReference type="FunFam" id="2.60.40.790:FF:000039">
    <property type="entry name" value="CS domain containing protein"/>
    <property type="match status" value="1"/>
</dbReference>
<comment type="similarity">
    <text evidence="1">Belongs to the p23/wos2 family.</text>
</comment>
<dbReference type="InterPro" id="IPR008978">
    <property type="entry name" value="HSP20-like_chaperone"/>
</dbReference>
<dbReference type="GO" id="GO:0051879">
    <property type="term" value="F:Hsp90 protein binding"/>
    <property type="evidence" value="ECO:0000318"/>
    <property type="project" value="GO_Central"/>
</dbReference>
<dbReference type="GO" id="GO:0051131">
    <property type="term" value="P:chaperone-mediated protein complex assembly"/>
    <property type="evidence" value="ECO:0000318"/>
    <property type="project" value="GO_Central"/>
</dbReference>
<dbReference type="PROSITE" id="PS51203">
    <property type="entry name" value="CS"/>
    <property type="match status" value="1"/>
</dbReference>
<dbReference type="EMBL" id="DS113427">
    <property type="protein sequence ID" value="EAY06282.1"/>
    <property type="molecule type" value="Genomic_DNA"/>
</dbReference>
<evidence type="ECO:0000313" key="4">
    <source>
        <dbReference type="EMBL" id="EAY06282.1"/>
    </source>
</evidence>
<dbReference type="GO" id="GO:0005634">
    <property type="term" value="C:nucleus"/>
    <property type="evidence" value="ECO:0000318"/>
    <property type="project" value="GO_Central"/>
</dbReference>
<protein>
    <recommendedName>
        <fullName evidence="3">CS domain-containing protein</fullName>
    </recommendedName>
</protein>
<dbReference type="KEGG" id="tva:4764157"/>
<gene>
    <name evidence="4" type="ORF">TVAG_475160</name>
</gene>
<feature type="compositionally biased region" description="Acidic residues" evidence="2">
    <location>
        <begin position="126"/>
        <end position="138"/>
    </location>
</feature>
<dbReference type="Gene3D" id="2.60.40.790">
    <property type="match status" value="1"/>
</dbReference>
<dbReference type="FunCoup" id="A2EM23">
    <property type="interactions" value="940"/>
</dbReference>